<dbReference type="NCBIfam" id="NF002203">
    <property type="entry name" value="PRK01076.1"/>
    <property type="match status" value="1"/>
</dbReference>
<evidence type="ECO:0000256" key="3">
    <source>
        <dbReference type="ARBA" id="ARBA00023211"/>
    </source>
</evidence>
<keyword evidence="3 6" id="KW-0464">Manganese</keyword>
<evidence type="ECO:0000256" key="4">
    <source>
        <dbReference type="ARBA" id="ARBA00023235"/>
    </source>
</evidence>
<comment type="similarity">
    <text evidence="6">Belongs to the rhamnose isomerase family.</text>
</comment>
<dbReference type="PANTHER" id="PTHR30268:SF0">
    <property type="entry name" value="L-RHAMNOSE ISOMERASE"/>
    <property type="match status" value="1"/>
</dbReference>
<dbReference type="SUPFAM" id="SSF51658">
    <property type="entry name" value="Xylose isomerase-like"/>
    <property type="match status" value="1"/>
</dbReference>
<dbReference type="InterPro" id="IPR036237">
    <property type="entry name" value="Xyl_isomerase-like_sf"/>
</dbReference>
<dbReference type="GO" id="GO:0005737">
    <property type="term" value="C:cytoplasm"/>
    <property type="evidence" value="ECO:0007669"/>
    <property type="project" value="UniProtKB-SubCell"/>
</dbReference>
<feature type="binding site" evidence="6">
    <location>
        <position position="291"/>
    </location>
    <ligand>
        <name>Mn(2+)</name>
        <dbReference type="ChEBI" id="CHEBI:29035"/>
    </ligand>
</feature>
<dbReference type="GO" id="GO:0030145">
    <property type="term" value="F:manganese ion binding"/>
    <property type="evidence" value="ECO:0007669"/>
    <property type="project" value="UniProtKB-UniRule"/>
</dbReference>
<dbReference type="EMBL" id="AATQ01000010">
    <property type="protein sequence ID" value="EAU46944.1"/>
    <property type="molecule type" value="Genomic_DNA"/>
</dbReference>
<organism evidence="8 9">
    <name type="scientific">Salipiger bermudensis (strain DSM 26914 / JCM 13377 / KCTC 12554 / HTCC2601)</name>
    <name type="common">Pelagibaca bermudensis</name>
    <dbReference type="NCBI Taxonomy" id="314265"/>
    <lineage>
        <taxon>Bacteria</taxon>
        <taxon>Pseudomonadati</taxon>
        <taxon>Pseudomonadota</taxon>
        <taxon>Alphaproteobacteria</taxon>
        <taxon>Rhodobacterales</taxon>
        <taxon>Roseobacteraceae</taxon>
        <taxon>Salipiger</taxon>
    </lineage>
</organism>
<comment type="cofactor">
    <cofactor evidence="6">
        <name>Mn(2+)</name>
        <dbReference type="ChEBI" id="CHEBI:29035"/>
    </cofactor>
    <text evidence="6">Binds 1 Mn(2+) ion per subunit.</text>
</comment>
<evidence type="ECO:0000256" key="1">
    <source>
        <dbReference type="ARBA" id="ARBA00022490"/>
    </source>
</evidence>
<reference evidence="8 9" key="1">
    <citation type="journal article" date="2010" name="J. Bacteriol.">
        <title>Genome sequences of Pelagibaca bermudensis HTCC2601T and Maritimibacter alkaliphilus HTCC2654T, the type strains of two marine Roseobacter genera.</title>
        <authorList>
            <person name="Thrash J.C."/>
            <person name="Cho J.C."/>
            <person name="Ferriera S."/>
            <person name="Johnson J."/>
            <person name="Vergin K.L."/>
            <person name="Giovannoni S.J."/>
        </authorList>
    </citation>
    <scope>NUCLEOTIDE SEQUENCE [LARGE SCALE GENOMIC DNA]</scope>
    <source>
        <strain evidence="9">DSM 26914 / JCM 13377 / KCTC 12554 / HTCC2601</strain>
    </source>
</reference>
<sequence length="415" mass="46008">MTTKSYEMAREAFAAWDVDTEAALATLSTIPISVHCWQGDDVVGFETRHGSSGGGIQATGNHPGRARTPDELRADLEFAYAKIPGRHRLNLHACYMDTDESPDRDEIEVKHFQPWIDWAGDQGVGLDFNPTFFAHEKADDNLTLSHPDQGIRDFWIEHGKRSREIAAAFGRAQGSACVNNIWVPDGSKDNPVDRMGARKRLETSLDAMCAETLNKAEMLDAVESKLFGIGVEAMTVGSHEFYMGYAIRRDTLLCLDMGHFHPTENIADKLSAVALSVDEILLHVSRPMRWDSDHVILLDDSIRAMAQELVFGDLLGRTHIGLDFFDATISRTAAWVIGVRNMQKALLESMLMPQARLKAAETSLDFTTRLMLTEEMKDMPFGAVWAEFCDRMGVPSGAPLISDLDAYQASVASRG</sequence>
<dbReference type="InterPro" id="IPR050337">
    <property type="entry name" value="L-rhamnose_isomerase"/>
</dbReference>
<gene>
    <name evidence="6" type="primary">rhaA</name>
    <name evidence="8" type="ORF">R2601_17459</name>
</gene>
<dbReference type="NCBIfam" id="TIGR01748">
    <property type="entry name" value="rhaA"/>
    <property type="match status" value="1"/>
</dbReference>
<dbReference type="GO" id="GO:0019301">
    <property type="term" value="P:rhamnose catabolic process"/>
    <property type="evidence" value="ECO:0007669"/>
    <property type="project" value="UniProtKB-UniRule"/>
</dbReference>
<dbReference type="Pfam" id="PF06134">
    <property type="entry name" value="RhaA"/>
    <property type="match status" value="1"/>
</dbReference>
<protein>
    <recommendedName>
        <fullName evidence="6 7">L-rhamnose isomerase</fullName>
        <ecNumber evidence="6 7">5.3.1.14</ecNumber>
    </recommendedName>
</protein>
<comment type="function">
    <text evidence="6">Catalyzes the interconversion of L-rhamnose and L-rhamnulose.</text>
</comment>
<comment type="pathway">
    <text evidence="6">Carbohydrate degradation; L-rhamnose degradation; glycerone phosphate from L-rhamnose: step 1/3.</text>
</comment>
<dbReference type="OrthoDB" id="9766697at2"/>
<dbReference type="PANTHER" id="PTHR30268">
    <property type="entry name" value="L-RHAMNOSE ISOMERASE"/>
    <property type="match status" value="1"/>
</dbReference>
<evidence type="ECO:0000256" key="2">
    <source>
        <dbReference type="ARBA" id="ARBA00022723"/>
    </source>
</evidence>
<keyword evidence="1 6" id="KW-0963">Cytoplasm</keyword>
<keyword evidence="2 6" id="KW-0479">Metal-binding</keyword>
<dbReference type="Proteomes" id="UP000006230">
    <property type="component" value="Unassembled WGS sequence"/>
</dbReference>
<proteinExistence type="inferred from homology"/>
<dbReference type="AlphaFoldDB" id="Q0FS15"/>
<evidence type="ECO:0000256" key="5">
    <source>
        <dbReference type="ARBA" id="ARBA00023308"/>
    </source>
</evidence>
<dbReference type="GO" id="GO:0019324">
    <property type="term" value="P:L-lyxose metabolic process"/>
    <property type="evidence" value="ECO:0007669"/>
    <property type="project" value="TreeGrafter"/>
</dbReference>
<keyword evidence="9" id="KW-1185">Reference proteome</keyword>
<evidence type="ECO:0000313" key="8">
    <source>
        <dbReference type="EMBL" id="EAU46944.1"/>
    </source>
</evidence>
<dbReference type="Gene3D" id="3.20.20.150">
    <property type="entry name" value="Divalent-metal-dependent TIM barrel enzymes"/>
    <property type="match status" value="1"/>
</dbReference>
<dbReference type="EC" id="5.3.1.14" evidence="6 7"/>
<evidence type="ECO:0000256" key="6">
    <source>
        <dbReference type="HAMAP-Rule" id="MF_00541"/>
    </source>
</evidence>
<name>Q0FS15_SALBH</name>
<dbReference type="STRING" id="314265.R2601_17459"/>
<dbReference type="UniPathway" id="UPA00541">
    <property type="reaction ID" value="UER00601"/>
</dbReference>
<dbReference type="GO" id="GO:0008740">
    <property type="term" value="F:L-rhamnose isomerase activity"/>
    <property type="evidence" value="ECO:0007669"/>
    <property type="project" value="UniProtKB-UniRule"/>
</dbReference>
<dbReference type="RefSeq" id="WP_007797215.1">
    <property type="nucleotide sequence ID" value="NZ_DS022276.1"/>
</dbReference>
<accession>Q0FS15</accession>
<comment type="subcellular location">
    <subcellularLocation>
        <location evidence="6">Cytoplasm</location>
    </subcellularLocation>
</comment>
<dbReference type="HAMAP" id="MF_00541">
    <property type="entry name" value="RhaA"/>
    <property type="match status" value="1"/>
</dbReference>
<evidence type="ECO:0000313" key="9">
    <source>
        <dbReference type="Proteomes" id="UP000006230"/>
    </source>
</evidence>
<comment type="catalytic activity">
    <reaction evidence="6">
        <text>L-rhamnopyranose = L-rhamnulose</text>
        <dbReference type="Rhea" id="RHEA:23160"/>
        <dbReference type="ChEBI" id="CHEBI:17897"/>
        <dbReference type="ChEBI" id="CHEBI:62346"/>
        <dbReference type="EC" id="5.3.1.14"/>
    </reaction>
</comment>
<feature type="binding site" evidence="6">
    <location>
        <position position="293"/>
    </location>
    <ligand>
        <name>Mn(2+)</name>
        <dbReference type="ChEBI" id="CHEBI:29035"/>
    </ligand>
</feature>
<keyword evidence="5 6" id="KW-0684">Rhamnose metabolism</keyword>
<dbReference type="HOGENOM" id="CLU_052790_0_0_5"/>
<keyword evidence="4 6" id="KW-0413">Isomerase</keyword>
<feature type="binding site" evidence="6">
    <location>
        <position position="259"/>
    </location>
    <ligand>
        <name>Mn(2+)</name>
        <dbReference type="ChEBI" id="CHEBI:29035"/>
    </ligand>
</feature>
<dbReference type="InterPro" id="IPR009308">
    <property type="entry name" value="Rhamnose_isomerase"/>
</dbReference>
<comment type="caution">
    <text evidence="8">The sequence shown here is derived from an EMBL/GenBank/DDBJ whole genome shotgun (WGS) entry which is preliminary data.</text>
</comment>
<dbReference type="eggNOG" id="COG4806">
    <property type="taxonomic scope" value="Bacteria"/>
</dbReference>
<evidence type="ECO:0000256" key="7">
    <source>
        <dbReference type="NCBIfam" id="TIGR01748"/>
    </source>
</evidence>